<dbReference type="InterPro" id="IPR036866">
    <property type="entry name" value="RibonucZ/Hydroxyglut_hydro"/>
</dbReference>
<dbReference type="EMBL" id="CP024087">
    <property type="protein sequence ID" value="AYF29508.1"/>
    <property type="molecule type" value="Genomic_DNA"/>
</dbReference>
<feature type="chain" id="PRO_5017351407" evidence="2">
    <location>
        <begin position="39"/>
        <end position="333"/>
    </location>
</feature>
<keyword evidence="2" id="KW-0732">Signal</keyword>
<feature type="region of interest" description="Disordered" evidence="1">
    <location>
        <begin position="36"/>
        <end position="56"/>
    </location>
</feature>
<organism evidence="4 5">
    <name type="scientific">Micromonospora tulbaghiae</name>
    <dbReference type="NCBI Taxonomy" id="479978"/>
    <lineage>
        <taxon>Bacteria</taxon>
        <taxon>Bacillati</taxon>
        <taxon>Actinomycetota</taxon>
        <taxon>Actinomycetes</taxon>
        <taxon>Micromonosporales</taxon>
        <taxon>Micromonosporaceae</taxon>
        <taxon>Micromonospora</taxon>
    </lineage>
</organism>
<dbReference type="InterPro" id="IPR050114">
    <property type="entry name" value="UPF0173_UPF0282_UlaG_hydrolase"/>
</dbReference>
<proteinExistence type="predicted"/>
<evidence type="ECO:0000256" key="2">
    <source>
        <dbReference type="SAM" id="SignalP"/>
    </source>
</evidence>
<feature type="signal peptide" evidence="2">
    <location>
        <begin position="1"/>
        <end position="38"/>
    </location>
</feature>
<evidence type="ECO:0000313" key="4">
    <source>
        <dbReference type="EMBL" id="AYF29508.1"/>
    </source>
</evidence>
<reference evidence="4 5" key="1">
    <citation type="submission" date="2017-10" db="EMBL/GenBank/DDBJ databases">
        <title>Integration of genomic and chemical information greatly accelerates assignment of the full stereostructure of myelolactone, a potent inhibitor of myeloma from a marine-derived Micromonospora.</title>
        <authorList>
            <person name="Kim M.C."/>
            <person name="Machado H."/>
            <person name="Jensen P.R."/>
            <person name="Fenical W."/>
        </authorList>
    </citation>
    <scope>NUCLEOTIDE SEQUENCE [LARGE SCALE GENOMIC DNA]</scope>
    <source>
        <strain evidence="4 5">CNY-010</strain>
    </source>
</reference>
<dbReference type="KEGG" id="mtua:CSH63_18955"/>
<dbReference type="InterPro" id="IPR006311">
    <property type="entry name" value="TAT_signal"/>
</dbReference>
<sequence>MPENRPSGYARRRFLRDTAVGAAAVSTAGLVAAAPAEAAGPSPAAAPSRAAGGTRRGGAVSFRWWGTSGWRIDIGDRTVLVDPYLSRYDTGLFRKAFDTGTPLTVAADVVDRLADRAENILVTHTHWDHFNDVPHIAARTGARVFGTLTAYHLGLAYGLPTGQLAPVKGGEVLDFDGYTVEVVGSLHSRNATWSMAFPGVRVSRPPRPETIADLPEGDTLAYQIRIDGGPSVFFMGASDFDERKLSGLAPDVAMVASASTTATADYVPRLMAALDHPKVVVPVHWDNFETPLTNPPTVAANDRERLDALVAEVRRVSPRSRVLVPEYHTAYRF</sequence>
<dbReference type="SMART" id="SM00849">
    <property type="entry name" value="Lactamase_B"/>
    <property type="match status" value="1"/>
</dbReference>
<evidence type="ECO:0000313" key="5">
    <source>
        <dbReference type="Proteomes" id="UP000267804"/>
    </source>
</evidence>
<evidence type="ECO:0000256" key="1">
    <source>
        <dbReference type="SAM" id="MobiDB-lite"/>
    </source>
</evidence>
<dbReference type="Proteomes" id="UP000267804">
    <property type="component" value="Chromosome"/>
</dbReference>
<dbReference type="PANTHER" id="PTHR43546:SF3">
    <property type="entry name" value="UPF0173 METAL-DEPENDENT HYDROLASE MJ1163"/>
    <property type="match status" value="1"/>
</dbReference>
<keyword evidence="4" id="KW-0378">Hydrolase</keyword>
<dbReference type="Gene3D" id="3.60.15.10">
    <property type="entry name" value="Ribonuclease Z/Hydroxyacylglutathione hydrolase-like"/>
    <property type="match status" value="1"/>
</dbReference>
<protein>
    <submittedName>
        <fullName evidence="4">MBL fold metallo-hydrolase</fullName>
    </submittedName>
</protein>
<accession>A0A386WPA4</accession>
<gene>
    <name evidence="4" type="ORF">CSH63_18955</name>
</gene>
<dbReference type="RefSeq" id="WP_120571441.1">
    <property type="nucleotide sequence ID" value="NZ_CP024087.1"/>
</dbReference>
<dbReference type="PROSITE" id="PS51318">
    <property type="entry name" value="TAT"/>
    <property type="match status" value="1"/>
</dbReference>
<dbReference type="PANTHER" id="PTHR43546">
    <property type="entry name" value="UPF0173 METAL-DEPENDENT HYDROLASE MJ1163-RELATED"/>
    <property type="match status" value="1"/>
</dbReference>
<dbReference type="AlphaFoldDB" id="A0A386WPA4"/>
<evidence type="ECO:0000259" key="3">
    <source>
        <dbReference type="SMART" id="SM00849"/>
    </source>
</evidence>
<dbReference type="Pfam" id="PF13483">
    <property type="entry name" value="Lactamase_B_3"/>
    <property type="match status" value="1"/>
</dbReference>
<dbReference type="CDD" id="cd06262">
    <property type="entry name" value="metallo-hydrolase-like_MBL-fold"/>
    <property type="match status" value="1"/>
</dbReference>
<dbReference type="GO" id="GO:0016787">
    <property type="term" value="F:hydrolase activity"/>
    <property type="evidence" value="ECO:0007669"/>
    <property type="project" value="UniProtKB-KW"/>
</dbReference>
<dbReference type="InterPro" id="IPR001279">
    <property type="entry name" value="Metallo-B-lactamas"/>
</dbReference>
<dbReference type="SUPFAM" id="SSF56281">
    <property type="entry name" value="Metallo-hydrolase/oxidoreductase"/>
    <property type="match status" value="1"/>
</dbReference>
<feature type="domain" description="Metallo-beta-lactamase" evidence="3">
    <location>
        <begin position="66"/>
        <end position="284"/>
    </location>
</feature>
<name>A0A386WPA4_9ACTN</name>